<proteinExistence type="inferred from homology"/>
<dbReference type="GO" id="GO:0016491">
    <property type="term" value="F:oxidoreductase activity"/>
    <property type="evidence" value="ECO:0007669"/>
    <property type="project" value="UniProtKB-KW"/>
</dbReference>
<reference evidence="4" key="1">
    <citation type="submission" date="2016-09" db="EMBL/GenBank/DDBJ databases">
        <authorList>
            <person name="Greninger A.L."/>
            <person name="Jerome K.R."/>
            <person name="Mcnair B."/>
            <person name="Wallis C."/>
            <person name="Fang F."/>
        </authorList>
    </citation>
    <scope>NUCLEOTIDE SEQUENCE [LARGE SCALE GENOMIC DNA]</scope>
    <source>
        <strain evidence="4">M7</strain>
    </source>
</reference>
<dbReference type="PANTHER" id="PTHR43157:SF31">
    <property type="entry name" value="PHOSPHATIDYLINOSITOL-GLYCAN BIOSYNTHESIS CLASS F PROTEIN"/>
    <property type="match status" value="1"/>
</dbReference>
<keyword evidence="4" id="KW-1185">Reference proteome</keyword>
<dbReference type="Gene3D" id="3.40.50.720">
    <property type="entry name" value="NAD(P)-binding Rossmann-like Domain"/>
    <property type="match status" value="1"/>
</dbReference>
<evidence type="ECO:0000313" key="4">
    <source>
        <dbReference type="Proteomes" id="UP000094243"/>
    </source>
</evidence>
<dbReference type="Pfam" id="PF00106">
    <property type="entry name" value="adh_short"/>
    <property type="match status" value="1"/>
</dbReference>
<sequence length="297" mass="31616">MSWTAADLPSFAGRTVIVTGANSGLGLVTARELARVGAKTILAVRNTAKGDEAAATMTGPGFGQVEVRRLDLQDLSSVREFADGFSGSGDRVDVLVNNAGIMAVPYALTVDGFESQIGTNHLGHFALTNLLLPKISERVVTVSSVMHFLGRINLKDLNWKARPYLAWPAYGQSKLANLLFTMELQRRLDAAGSPVKALTAHPGYSATNLQGQTGNRLGTPVWLAANRIFATAPDFGARQTLYAVSQDLPGDTFVGPRFGSRGPTGPTSFRSPLARSAKTAAALWELSEQLTETPFGL</sequence>
<evidence type="ECO:0000256" key="2">
    <source>
        <dbReference type="RuleBase" id="RU000363"/>
    </source>
</evidence>
<dbReference type="Proteomes" id="UP000094243">
    <property type="component" value="Unassembled WGS sequence"/>
</dbReference>
<dbReference type="CDD" id="cd05327">
    <property type="entry name" value="retinol-DH_like_SDR_c_like"/>
    <property type="match status" value="1"/>
</dbReference>
<organism evidence="3 4">
    <name type="scientific">Mycolicibacterium holsaticum</name>
    <dbReference type="NCBI Taxonomy" id="152142"/>
    <lineage>
        <taxon>Bacteria</taxon>
        <taxon>Bacillati</taxon>
        <taxon>Actinomycetota</taxon>
        <taxon>Actinomycetes</taxon>
        <taxon>Mycobacteriales</taxon>
        <taxon>Mycobacteriaceae</taxon>
        <taxon>Mycolicibacterium</taxon>
    </lineage>
</organism>
<gene>
    <name evidence="3" type="ORF">BHQ17_16605</name>
</gene>
<protein>
    <submittedName>
        <fullName evidence="3">Oxidoreductase</fullName>
    </submittedName>
</protein>
<dbReference type="PRINTS" id="PR00081">
    <property type="entry name" value="GDHRDH"/>
</dbReference>
<comment type="caution">
    <text evidence="3">The sequence shown here is derived from an EMBL/GenBank/DDBJ whole genome shotgun (WGS) entry which is preliminary data.</text>
</comment>
<dbReference type="NCBIfam" id="NF004846">
    <property type="entry name" value="PRK06197.1"/>
    <property type="match status" value="1"/>
</dbReference>
<dbReference type="InterPro" id="IPR002347">
    <property type="entry name" value="SDR_fam"/>
</dbReference>
<evidence type="ECO:0000313" key="3">
    <source>
        <dbReference type="EMBL" id="ODQ91748.1"/>
    </source>
</evidence>
<dbReference type="PRINTS" id="PR00080">
    <property type="entry name" value="SDRFAMILY"/>
</dbReference>
<dbReference type="InterPro" id="IPR036291">
    <property type="entry name" value="NAD(P)-bd_dom_sf"/>
</dbReference>
<dbReference type="OrthoDB" id="4449798at2"/>
<comment type="similarity">
    <text evidence="2">Belongs to the short-chain dehydrogenases/reductases (SDR) family.</text>
</comment>
<dbReference type="PANTHER" id="PTHR43157">
    <property type="entry name" value="PHOSPHATIDYLINOSITOL-GLYCAN BIOSYNTHESIS CLASS F PROTEIN-RELATED"/>
    <property type="match status" value="1"/>
</dbReference>
<dbReference type="SUPFAM" id="SSF51735">
    <property type="entry name" value="NAD(P)-binding Rossmann-fold domains"/>
    <property type="match status" value="1"/>
</dbReference>
<keyword evidence="1" id="KW-0560">Oxidoreductase</keyword>
<dbReference type="RefSeq" id="WP_069406259.1">
    <property type="nucleotide sequence ID" value="NZ_JBHRZJ010000002.1"/>
</dbReference>
<accession>A0A1E3RPG2</accession>
<dbReference type="AlphaFoldDB" id="A0A1E3RPG2"/>
<dbReference type="EMBL" id="MIGZ01000098">
    <property type="protein sequence ID" value="ODQ91748.1"/>
    <property type="molecule type" value="Genomic_DNA"/>
</dbReference>
<name>A0A1E3RPG2_9MYCO</name>
<evidence type="ECO:0000256" key="1">
    <source>
        <dbReference type="ARBA" id="ARBA00023002"/>
    </source>
</evidence>